<feature type="non-terminal residue" evidence="1">
    <location>
        <position position="1"/>
    </location>
</feature>
<sequence>GQHISTNVFIQYKRAITHFNLKRSLRDQVILNRQADEYIAKEIKLKLLALFNEQNNRYIRDDQEDQTAPLNSLHHYYQLTAKAFFVYDFEENWISQEWILGFIDTDKIKFKDNKAQEISKMIKKLVAKHIVPIQPDYYLVNYIT</sequence>
<dbReference type="EMBL" id="CAJVQC010059002">
    <property type="protein sequence ID" value="CAG8799309.1"/>
    <property type="molecule type" value="Genomic_DNA"/>
</dbReference>
<keyword evidence="2" id="KW-1185">Reference proteome</keyword>
<comment type="caution">
    <text evidence="1">The sequence shown here is derived from an EMBL/GenBank/DDBJ whole genome shotgun (WGS) entry which is preliminary data.</text>
</comment>
<gene>
    <name evidence="1" type="ORF">RPERSI_LOCUS20693</name>
</gene>
<dbReference type="Proteomes" id="UP000789920">
    <property type="component" value="Unassembled WGS sequence"/>
</dbReference>
<accession>A0ACA9RMB0</accession>
<name>A0ACA9RMB0_9GLOM</name>
<reference evidence="1" key="1">
    <citation type="submission" date="2021-06" db="EMBL/GenBank/DDBJ databases">
        <authorList>
            <person name="Kallberg Y."/>
            <person name="Tangrot J."/>
            <person name="Rosling A."/>
        </authorList>
    </citation>
    <scope>NUCLEOTIDE SEQUENCE</scope>
    <source>
        <strain evidence="1">MA461A</strain>
    </source>
</reference>
<feature type="non-terminal residue" evidence="1">
    <location>
        <position position="144"/>
    </location>
</feature>
<proteinExistence type="predicted"/>
<protein>
    <submittedName>
        <fullName evidence="1">1887_t:CDS:1</fullName>
    </submittedName>
</protein>
<organism evidence="1 2">
    <name type="scientific">Racocetra persica</name>
    <dbReference type="NCBI Taxonomy" id="160502"/>
    <lineage>
        <taxon>Eukaryota</taxon>
        <taxon>Fungi</taxon>
        <taxon>Fungi incertae sedis</taxon>
        <taxon>Mucoromycota</taxon>
        <taxon>Glomeromycotina</taxon>
        <taxon>Glomeromycetes</taxon>
        <taxon>Diversisporales</taxon>
        <taxon>Gigasporaceae</taxon>
        <taxon>Racocetra</taxon>
    </lineage>
</organism>
<evidence type="ECO:0000313" key="1">
    <source>
        <dbReference type="EMBL" id="CAG8799309.1"/>
    </source>
</evidence>
<evidence type="ECO:0000313" key="2">
    <source>
        <dbReference type="Proteomes" id="UP000789920"/>
    </source>
</evidence>